<keyword evidence="3" id="KW-0560">Oxidoreductase</keyword>
<keyword evidence="2" id="KW-0521">NADP</keyword>
<reference evidence="5 6" key="1">
    <citation type="journal article" date="2017" name="Biotechnol. Biofuels">
        <title>Differential beta-glucosidase expression as a function of carbon source availability in Talaromyces amestolkiae: a genomic and proteomic approach.</title>
        <authorList>
            <person name="de Eugenio L.I."/>
            <person name="Mendez-Liter J.A."/>
            <person name="Nieto-Dominguez M."/>
            <person name="Alonso L."/>
            <person name="Gil-Munoz J."/>
            <person name="Barriuso J."/>
            <person name="Prieto A."/>
            <person name="Martinez M.J."/>
        </authorList>
    </citation>
    <scope>NUCLEOTIDE SEQUENCE [LARGE SCALE GENOMIC DNA]</scope>
    <source>
        <strain evidence="5 6">CIB</strain>
    </source>
</reference>
<evidence type="ECO:0000256" key="3">
    <source>
        <dbReference type="ARBA" id="ARBA00023002"/>
    </source>
</evidence>
<dbReference type="Gene3D" id="3.90.25.10">
    <property type="entry name" value="UDP-galactose 4-epimerase, domain 1"/>
    <property type="match status" value="1"/>
</dbReference>
<dbReference type="InterPro" id="IPR051609">
    <property type="entry name" value="NmrA/Isoflavone_reductase-like"/>
</dbReference>
<gene>
    <name evidence="5" type="ORF">BHQ10_006156</name>
</gene>
<feature type="domain" description="NAD(P)-binding" evidence="4">
    <location>
        <begin position="9"/>
        <end position="137"/>
    </location>
</feature>
<evidence type="ECO:0000313" key="5">
    <source>
        <dbReference type="EMBL" id="RAO70144.1"/>
    </source>
</evidence>
<evidence type="ECO:0000259" key="4">
    <source>
        <dbReference type="Pfam" id="PF13460"/>
    </source>
</evidence>
<name>A0A364L2Y6_TALAM</name>
<dbReference type="PANTHER" id="PTHR47706:SF9">
    <property type="entry name" value="NMRA-LIKE DOMAIN-CONTAINING PROTEIN-RELATED"/>
    <property type="match status" value="1"/>
</dbReference>
<dbReference type="Gene3D" id="3.40.50.720">
    <property type="entry name" value="NAD(P)-binding Rossmann-like Domain"/>
    <property type="match status" value="1"/>
</dbReference>
<evidence type="ECO:0000256" key="2">
    <source>
        <dbReference type="ARBA" id="ARBA00022857"/>
    </source>
</evidence>
<proteinExistence type="inferred from homology"/>
<dbReference type="InterPro" id="IPR036291">
    <property type="entry name" value="NAD(P)-bd_dom_sf"/>
</dbReference>
<evidence type="ECO:0000256" key="1">
    <source>
        <dbReference type="ARBA" id="ARBA00005725"/>
    </source>
</evidence>
<keyword evidence="6" id="KW-1185">Reference proteome</keyword>
<dbReference type="InterPro" id="IPR016040">
    <property type="entry name" value="NAD(P)-bd_dom"/>
</dbReference>
<dbReference type="Pfam" id="PF13460">
    <property type="entry name" value="NAD_binding_10"/>
    <property type="match status" value="1"/>
</dbReference>
<dbReference type="RefSeq" id="XP_040734660.1">
    <property type="nucleotide sequence ID" value="XM_040878711.1"/>
</dbReference>
<dbReference type="GeneID" id="63795372"/>
<sequence length="258" mass="28818">MQTTVGIAGISGKLAQCLVKELLKYPEIVIRGYCRSLQKLPPSISQSKRIVLIKGGYDDRENARKFVQGSDVVVCCYYGGPELMTHGQEILIDACEDAGVNRYIASDFAVDYTKIPRDAIFPKKSAQIVMEYLTTKKVSGVHILTGGLMETFWSDFFGLYNSDNRSISFWGTGDEQWDLTTCTTAAAYTAALALDRNAKGVFRFRGDRKSIKDIKGIFETVYGIPLHLKQKGSIDELYQTVEESFNMNPEDISSWAPM</sequence>
<accession>A0A364L2Y6</accession>
<organism evidence="5 6">
    <name type="scientific">Talaromyces amestolkiae</name>
    <dbReference type="NCBI Taxonomy" id="1196081"/>
    <lineage>
        <taxon>Eukaryota</taxon>
        <taxon>Fungi</taxon>
        <taxon>Dikarya</taxon>
        <taxon>Ascomycota</taxon>
        <taxon>Pezizomycotina</taxon>
        <taxon>Eurotiomycetes</taxon>
        <taxon>Eurotiomycetidae</taxon>
        <taxon>Eurotiales</taxon>
        <taxon>Trichocomaceae</taxon>
        <taxon>Talaromyces</taxon>
        <taxon>Talaromyces sect. Talaromyces</taxon>
    </lineage>
</organism>
<comment type="caution">
    <text evidence="5">The sequence shown here is derived from an EMBL/GenBank/DDBJ whole genome shotgun (WGS) entry which is preliminary data.</text>
</comment>
<dbReference type="OrthoDB" id="419598at2759"/>
<dbReference type="Proteomes" id="UP000249363">
    <property type="component" value="Unassembled WGS sequence"/>
</dbReference>
<dbReference type="GO" id="GO:0016491">
    <property type="term" value="F:oxidoreductase activity"/>
    <property type="evidence" value="ECO:0007669"/>
    <property type="project" value="UniProtKB-KW"/>
</dbReference>
<dbReference type="STRING" id="1196081.A0A364L2Y6"/>
<comment type="similarity">
    <text evidence="1">Belongs to the NmrA-type oxidoreductase family. Isoflavone reductase subfamily.</text>
</comment>
<dbReference type="PANTHER" id="PTHR47706">
    <property type="entry name" value="NMRA-LIKE FAMILY PROTEIN"/>
    <property type="match status" value="1"/>
</dbReference>
<evidence type="ECO:0000313" key="6">
    <source>
        <dbReference type="Proteomes" id="UP000249363"/>
    </source>
</evidence>
<dbReference type="EMBL" id="MIKG01000011">
    <property type="protein sequence ID" value="RAO70144.1"/>
    <property type="molecule type" value="Genomic_DNA"/>
</dbReference>
<protein>
    <recommendedName>
        <fullName evidence="4">NAD(P)-binding domain-containing protein</fullName>
    </recommendedName>
</protein>
<dbReference type="AlphaFoldDB" id="A0A364L2Y6"/>
<dbReference type="SUPFAM" id="SSF51735">
    <property type="entry name" value="NAD(P)-binding Rossmann-fold domains"/>
    <property type="match status" value="1"/>
</dbReference>